<feature type="compositionally biased region" description="Basic and acidic residues" evidence="1">
    <location>
        <begin position="234"/>
        <end position="265"/>
    </location>
</feature>
<feature type="region of interest" description="Disordered" evidence="1">
    <location>
        <begin position="229"/>
        <end position="311"/>
    </location>
</feature>
<dbReference type="Proteomes" id="UP001586593">
    <property type="component" value="Unassembled WGS sequence"/>
</dbReference>
<feature type="compositionally biased region" description="Basic residues" evidence="1">
    <location>
        <begin position="266"/>
        <end position="275"/>
    </location>
</feature>
<protein>
    <submittedName>
        <fullName evidence="2">Uncharacterized protein</fullName>
    </submittedName>
</protein>
<keyword evidence="3" id="KW-1185">Reference proteome</keyword>
<organism evidence="2 3">
    <name type="scientific">Phialemonium thermophilum</name>
    <dbReference type="NCBI Taxonomy" id="223376"/>
    <lineage>
        <taxon>Eukaryota</taxon>
        <taxon>Fungi</taxon>
        <taxon>Dikarya</taxon>
        <taxon>Ascomycota</taxon>
        <taxon>Pezizomycotina</taxon>
        <taxon>Sordariomycetes</taxon>
        <taxon>Sordariomycetidae</taxon>
        <taxon>Cephalothecales</taxon>
        <taxon>Cephalothecaceae</taxon>
        <taxon>Phialemonium</taxon>
    </lineage>
</organism>
<sequence length="311" mass="35671">MPSSREVPHLPDTQVPHLLDTHKVPHLLDNSLEKGTMGRIMCILPPATFTQYIFLLISSLSTCFIIIRFSPLIESYLSVAWVRAKSSSCIGSLQPPHCPLDEVRQVNSWLPQGLDRAMRTAVVNADTNWSVSRSSMAGSRLVRGTGAWLATRVDCLELARSHFVCPFPGRPSVVETFPRLAFHRDGVYSGSRMGLHWFGIDRGEQAFAKIKDGFLEDCSSPRPGYTSLQGRCAPWKEKIHGSKSEGEKRREEKKREEERRKEGKKERRKERRKERKRTDTKNVEGSGRKLRKRSPPRCPRRRCWRRPETRP</sequence>
<evidence type="ECO:0000313" key="2">
    <source>
        <dbReference type="EMBL" id="KAL1846179.1"/>
    </source>
</evidence>
<name>A0ABR3VVP4_9PEZI</name>
<reference evidence="2 3" key="1">
    <citation type="journal article" date="2024" name="Commun. Biol.">
        <title>Comparative genomic analysis of thermophilic fungi reveals convergent evolutionary adaptations and gene losses.</title>
        <authorList>
            <person name="Steindorff A.S."/>
            <person name="Aguilar-Pontes M.V."/>
            <person name="Robinson A.J."/>
            <person name="Andreopoulos B."/>
            <person name="LaButti K."/>
            <person name="Kuo A."/>
            <person name="Mondo S."/>
            <person name="Riley R."/>
            <person name="Otillar R."/>
            <person name="Haridas S."/>
            <person name="Lipzen A."/>
            <person name="Grimwood J."/>
            <person name="Schmutz J."/>
            <person name="Clum A."/>
            <person name="Reid I.D."/>
            <person name="Moisan M.C."/>
            <person name="Butler G."/>
            <person name="Nguyen T.T.M."/>
            <person name="Dewar K."/>
            <person name="Conant G."/>
            <person name="Drula E."/>
            <person name="Henrissat B."/>
            <person name="Hansel C."/>
            <person name="Singer S."/>
            <person name="Hutchinson M.I."/>
            <person name="de Vries R.P."/>
            <person name="Natvig D.O."/>
            <person name="Powell A.J."/>
            <person name="Tsang A."/>
            <person name="Grigoriev I.V."/>
        </authorList>
    </citation>
    <scope>NUCLEOTIDE SEQUENCE [LARGE SCALE GENOMIC DNA]</scope>
    <source>
        <strain evidence="2 3">ATCC 24622</strain>
    </source>
</reference>
<dbReference type="EMBL" id="JAZHXJ010001049">
    <property type="protein sequence ID" value="KAL1846179.1"/>
    <property type="molecule type" value="Genomic_DNA"/>
</dbReference>
<gene>
    <name evidence="2" type="ORF">VTK73DRAFT_345</name>
</gene>
<proteinExistence type="predicted"/>
<evidence type="ECO:0000256" key="1">
    <source>
        <dbReference type="SAM" id="MobiDB-lite"/>
    </source>
</evidence>
<accession>A0ABR3VVP4</accession>
<comment type="caution">
    <text evidence="2">The sequence shown here is derived from an EMBL/GenBank/DDBJ whole genome shotgun (WGS) entry which is preliminary data.</text>
</comment>
<feature type="compositionally biased region" description="Basic residues" evidence="1">
    <location>
        <begin position="288"/>
        <end position="304"/>
    </location>
</feature>
<evidence type="ECO:0000313" key="3">
    <source>
        <dbReference type="Proteomes" id="UP001586593"/>
    </source>
</evidence>